<feature type="region of interest" description="Disordered" evidence="8">
    <location>
        <begin position="91"/>
        <end position="123"/>
    </location>
</feature>
<dbReference type="InterPro" id="IPR036236">
    <property type="entry name" value="Znf_C2H2_sf"/>
</dbReference>
<dbReference type="EMBL" id="CVRI01000054">
    <property type="protein sequence ID" value="CRL00064.1"/>
    <property type="molecule type" value="Genomic_DNA"/>
</dbReference>
<accession>A0A1J1IIP4</accession>
<evidence type="ECO:0000259" key="9">
    <source>
        <dbReference type="PROSITE" id="PS50157"/>
    </source>
</evidence>
<evidence type="ECO:0000313" key="11">
    <source>
        <dbReference type="Proteomes" id="UP000183832"/>
    </source>
</evidence>
<feature type="region of interest" description="Disordered" evidence="8">
    <location>
        <begin position="203"/>
        <end position="242"/>
    </location>
</feature>
<evidence type="ECO:0000256" key="3">
    <source>
        <dbReference type="ARBA" id="ARBA00022737"/>
    </source>
</evidence>
<dbReference type="SMART" id="SM00355">
    <property type="entry name" value="ZnF_C2H2"/>
    <property type="match status" value="4"/>
</dbReference>
<dbReference type="GO" id="GO:0000981">
    <property type="term" value="F:DNA-binding transcription factor activity, RNA polymerase II-specific"/>
    <property type="evidence" value="ECO:0007669"/>
    <property type="project" value="TreeGrafter"/>
</dbReference>
<dbReference type="STRING" id="568069.A0A1J1IIP4"/>
<feature type="compositionally biased region" description="Polar residues" evidence="8">
    <location>
        <begin position="98"/>
        <end position="120"/>
    </location>
</feature>
<sequence length="531" mass="59579">MLYVVLPSELSRKAVTTLVQYMYTGETTVANEILNEVLRGGEILKIRGLCKVPPGNNNEMQRNTKLINDATPNSQCHSLKISNEVNELPLKNVEHTSRNSAECTKSTSVGANSRSSSTKNSQHDFPFVVMTPQTHPSQLFPQQQQSSSETNPQQSPSSTTIILKKDMAIDPGETNIPIEHYGLISLKIAAAVKKAQQQQCLENVKTSPSNAATRSCSKDSVSASSPFQTYSTSERSKESFHMSDISPYNEQRKLSVENQKQSVTCLLEIAKNNKISFQENNQCYISPTLEKDINQQFTEGSSFHLIKKEPEWCENQNEATEKIAENFSDFTNAIKPEALDSLEDSLQSEVGNTKVYSPLVCEECNMKFQVPAEWVRHIETHYETAAQSNIPKKRKRPNEQEENTENINILSCDLCEDIHLATPADWVRHVQNTHTETELALSNNSILTKTSNVGQSKDVSVEKMCNVCDKVLPSYASMLIHKRTHHVGKSFVCSQFNCKKEFNVKSNLLRHMRSCHNQVSSNESHDSDSVD</sequence>
<name>A0A1J1IIP4_9DIPT</name>
<keyword evidence="2" id="KW-0479">Metal-binding</keyword>
<feature type="compositionally biased region" description="Polar residues" evidence="8">
    <location>
        <begin position="149"/>
        <end position="158"/>
    </location>
</feature>
<dbReference type="GO" id="GO:0008270">
    <property type="term" value="F:zinc ion binding"/>
    <property type="evidence" value="ECO:0007669"/>
    <property type="project" value="UniProtKB-KW"/>
</dbReference>
<protein>
    <submittedName>
        <fullName evidence="10">CLUMA_CG013350, isoform A</fullName>
    </submittedName>
</protein>
<gene>
    <name evidence="10" type="primary">putative AGAP005747-PB</name>
    <name evidence="10" type="ORF">CLUMA_CG013350</name>
</gene>
<dbReference type="Proteomes" id="UP000183832">
    <property type="component" value="Unassembled WGS sequence"/>
</dbReference>
<dbReference type="InterPro" id="IPR011333">
    <property type="entry name" value="SKP1/BTB/POZ_sf"/>
</dbReference>
<keyword evidence="6" id="KW-0539">Nucleus</keyword>
<feature type="domain" description="C2H2-type" evidence="9">
    <location>
        <begin position="491"/>
        <end position="521"/>
    </location>
</feature>
<dbReference type="Gene3D" id="3.30.160.60">
    <property type="entry name" value="Classic Zinc Finger"/>
    <property type="match status" value="1"/>
</dbReference>
<evidence type="ECO:0000256" key="4">
    <source>
        <dbReference type="ARBA" id="ARBA00022771"/>
    </source>
</evidence>
<feature type="region of interest" description="Disordered" evidence="8">
    <location>
        <begin position="137"/>
        <end position="158"/>
    </location>
</feature>
<dbReference type="OrthoDB" id="6077919at2759"/>
<evidence type="ECO:0000256" key="8">
    <source>
        <dbReference type="SAM" id="MobiDB-lite"/>
    </source>
</evidence>
<dbReference type="Pfam" id="PF00096">
    <property type="entry name" value="zf-C2H2"/>
    <property type="match status" value="1"/>
</dbReference>
<evidence type="ECO:0000256" key="7">
    <source>
        <dbReference type="PROSITE-ProRule" id="PRU00042"/>
    </source>
</evidence>
<dbReference type="Gene3D" id="3.30.710.10">
    <property type="entry name" value="Potassium Channel Kv1.1, Chain A"/>
    <property type="match status" value="1"/>
</dbReference>
<dbReference type="AlphaFoldDB" id="A0A1J1IIP4"/>
<dbReference type="PANTHER" id="PTHR24394:SF58">
    <property type="entry name" value="ZINC FINGER AND BTB DOMAIN CONTAINING 33"/>
    <property type="match status" value="1"/>
</dbReference>
<keyword evidence="3" id="KW-0677">Repeat</keyword>
<reference evidence="10 11" key="1">
    <citation type="submission" date="2015-04" db="EMBL/GenBank/DDBJ databases">
        <authorList>
            <person name="Syromyatnikov M.Y."/>
            <person name="Popov V.N."/>
        </authorList>
    </citation>
    <scope>NUCLEOTIDE SEQUENCE [LARGE SCALE GENOMIC DNA]</scope>
</reference>
<dbReference type="SUPFAM" id="SSF57667">
    <property type="entry name" value="beta-beta-alpha zinc fingers"/>
    <property type="match status" value="1"/>
</dbReference>
<dbReference type="PROSITE" id="PS00028">
    <property type="entry name" value="ZINC_FINGER_C2H2_1"/>
    <property type="match status" value="2"/>
</dbReference>
<keyword evidence="5" id="KW-0862">Zinc</keyword>
<keyword evidence="4 7" id="KW-0863">Zinc-finger</keyword>
<evidence type="ECO:0000256" key="6">
    <source>
        <dbReference type="ARBA" id="ARBA00023242"/>
    </source>
</evidence>
<comment type="subcellular location">
    <subcellularLocation>
        <location evidence="1">Nucleus</location>
    </subcellularLocation>
</comment>
<dbReference type="InterPro" id="IPR013087">
    <property type="entry name" value="Znf_C2H2_type"/>
</dbReference>
<proteinExistence type="predicted"/>
<evidence type="ECO:0000256" key="1">
    <source>
        <dbReference type="ARBA" id="ARBA00004123"/>
    </source>
</evidence>
<dbReference type="PANTHER" id="PTHR24394">
    <property type="entry name" value="ZINC FINGER PROTEIN"/>
    <property type="match status" value="1"/>
</dbReference>
<feature type="compositionally biased region" description="Polar residues" evidence="8">
    <location>
        <begin position="203"/>
        <end position="233"/>
    </location>
</feature>
<evidence type="ECO:0000313" key="10">
    <source>
        <dbReference type="EMBL" id="CRL00064.1"/>
    </source>
</evidence>
<evidence type="ECO:0000256" key="2">
    <source>
        <dbReference type="ARBA" id="ARBA00022723"/>
    </source>
</evidence>
<dbReference type="PROSITE" id="PS50157">
    <property type="entry name" value="ZINC_FINGER_C2H2_2"/>
    <property type="match status" value="1"/>
</dbReference>
<evidence type="ECO:0000256" key="5">
    <source>
        <dbReference type="ARBA" id="ARBA00022833"/>
    </source>
</evidence>
<organism evidence="10 11">
    <name type="scientific">Clunio marinus</name>
    <dbReference type="NCBI Taxonomy" id="568069"/>
    <lineage>
        <taxon>Eukaryota</taxon>
        <taxon>Metazoa</taxon>
        <taxon>Ecdysozoa</taxon>
        <taxon>Arthropoda</taxon>
        <taxon>Hexapoda</taxon>
        <taxon>Insecta</taxon>
        <taxon>Pterygota</taxon>
        <taxon>Neoptera</taxon>
        <taxon>Endopterygota</taxon>
        <taxon>Diptera</taxon>
        <taxon>Nematocera</taxon>
        <taxon>Chironomoidea</taxon>
        <taxon>Chironomidae</taxon>
        <taxon>Clunio</taxon>
    </lineage>
</organism>
<keyword evidence="11" id="KW-1185">Reference proteome</keyword>
<dbReference type="GO" id="GO:0005634">
    <property type="term" value="C:nucleus"/>
    <property type="evidence" value="ECO:0007669"/>
    <property type="project" value="UniProtKB-SubCell"/>
</dbReference>